<accession>A0A9C7L940</accession>
<keyword evidence="1" id="KW-0175">Coiled coil</keyword>
<evidence type="ECO:0000256" key="1">
    <source>
        <dbReference type="SAM" id="Coils"/>
    </source>
</evidence>
<proteinExistence type="predicted"/>
<feature type="coiled-coil region" evidence="1">
    <location>
        <begin position="39"/>
        <end position="81"/>
    </location>
</feature>
<dbReference type="Proteomes" id="UP000789845">
    <property type="component" value="Unassembled WGS sequence"/>
</dbReference>
<name>A0A9C7L940_9BACI</name>
<dbReference type="RefSeq" id="WP_230494711.1">
    <property type="nucleotide sequence ID" value="NZ_CAKJTG010000001.1"/>
</dbReference>
<evidence type="ECO:0008006" key="4">
    <source>
        <dbReference type="Google" id="ProtNLM"/>
    </source>
</evidence>
<reference evidence="2" key="1">
    <citation type="submission" date="2021-10" db="EMBL/GenBank/DDBJ databases">
        <authorList>
            <person name="Criscuolo A."/>
        </authorList>
    </citation>
    <scope>NUCLEOTIDE SEQUENCE</scope>
    <source>
        <strain evidence="2">CIP111885</strain>
    </source>
</reference>
<dbReference type="AlphaFoldDB" id="A0A9C7L940"/>
<sequence>MPYHKDKQQAFQAAQQGVEDAQELYHEIVRDSASYGHQLKHLQQEVNEAYQQIENALEVASEHQRAQLERFQQDLQQMVSEVNLD</sequence>
<dbReference type="Pfam" id="PF10732">
    <property type="entry name" value="DUF2524"/>
    <property type="match status" value="1"/>
</dbReference>
<organism evidence="2 3">
    <name type="scientific">Pseudoneobacillus rhizosphaerae</name>
    <dbReference type="NCBI Taxonomy" id="2880968"/>
    <lineage>
        <taxon>Bacteria</taxon>
        <taxon>Bacillati</taxon>
        <taxon>Bacillota</taxon>
        <taxon>Bacilli</taxon>
        <taxon>Bacillales</taxon>
        <taxon>Bacillaceae</taxon>
        <taxon>Pseudoneobacillus</taxon>
    </lineage>
</organism>
<gene>
    <name evidence="2" type="ORF">NEOCIP111885_00111</name>
</gene>
<evidence type="ECO:0000313" key="3">
    <source>
        <dbReference type="Proteomes" id="UP000789845"/>
    </source>
</evidence>
<comment type="caution">
    <text evidence="2">The sequence shown here is derived from an EMBL/GenBank/DDBJ whole genome shotgun (WGS) entry which is preliminary data.</text>
</comment>
<protein>
    <recommendedName>
        <fullName evidence="4">Small, acid-soluble spore protein N</fullName>
    </recommendedName>
</protein>
<dbReference type="EMBL" id="CAKJTG010000001">
    <property type="protein sequence ID" value="CAG9606423.1"/>
    <property type="molecule type" value="Genomic_DNA"/>
</dbReference>
<evidence type="ECO:0000313" key="2">
    <source>
        <dbReference type="EMBL" id="CAG9606423.1"/>
    </source>
</evidence>
<keyword evidence="3" id="KW-1185">Reference proteome</keyword>
<dbReference type="InterPro" id="IPR019668">
    <property type="entry name" value="Uncharacterised_YtzC"/>
</dbReference>